<dbReference type="OrthoDB" id="9808582at2"/>
<organism evidence="3 4">
    <name type="scientific">Sphaerobacter thermophilus (strain ATCC 49802 / DSM 20745 / KCCM 41009 / NCIMB 13125 / S 6022)</name>
    <dbReference type="NCBI Taxonomy" id="479434"/>
    <lineage>
        <taxon>Bacteria</taxon>
        <taxon>Pseudomonadati</taxon>
        <taxon>Thermomicrobiota</taxon>
        <taxon>Thermomicrobia</taxon>
        <taxon>Sphaerobacterales</taxon>
        <taxon>Sphaerobacterineae</taxon>
        <taxon>Sphaerobacteraceae</taxon>
        <taxon>Sphaerobacter</taxon>
    </lineage>
</organism>
<reference evidence="3 4" key="2">
    <citation type="journal article" date="2010" name="Stand. Genomic Sci.">
        <title>Complete genome sequence of Desulfohalobium retbaense type strain (HR(100)).</title>
        <authorList>
            <person name="Spring S."/>
            <person name="Nolan M."/>
            <person name="Lapidus A."/>
            <person name="Glavina Del Rio T."/>
            <person name="Copeland A."/>
            <person name="Tice H."/>
            <person name="Cheng J.F."/>
            <person name="Lucas S."/>
            <person name="Land M."/>
            <person name="Chen F."/>
            <person name="Bruce D."/>
            <person name="Goodwin L."/>
            <person name="Pitluck S."/>
            <person name="Ivanova N."/>
            <person name="Mavromatis K."/>
            <person name="Mikhailova N."/>
            <person name="Pati A."/>
            <person name="Chen A."/>
            <person name="Palaniappan K."/>
            <person name="Hauser L."/>
            <person name="Chang Y.J."/>
            <person name="Jeffries C.D."/>
            <person name="Munk C."/>
            <person name="Kiss H."/>
            <person name="Chain P."/>
            <person name="Han C."/>
            <person name="Brettin T."/>
            <person name="Detter J.C."/>
            <person name="Schuler E."/>
            <person name="Goker M."/>
            <person name="Rohde M."/>
            <person name="Bristow J."/>
            <person name="Eisen J.A."/>
            <person name="Markowitz V."/>
            <person name="Hugenholtz P."/>
            <person name="Kyrpides N.C."/>
            <person name="Klenk H.P."/>
        </authorList>
    </citation>
    <scope>NUCLEOTIDE SEQUENCE [LARGE SCALE GENOMIC DNA]</scope>
    <source>
        <strain evidence="4">ATCC 49802 / DSM 20745 / S 6022</strain>
    </source>
</reference>
<feature type="domain" description="UspA" evidence="2">
    <location>
        <begin position="4"/>
        <end position="134"/>
    </location>
</feature>
<reference evidence="4" key="1">
    <citation type="submission" date="2009-11" db="EMBL/GenBank/DDBJ databases">
        <title>The complete chromosome 2 of Sphaerobacter thermophilus DSM 20745.</title>
        <authorList>
            <person name="Lucas S."/>
            <person name="Copeland A."/>
            <person name="Lapidus A."/>
            <person name="Glavina del Rio T."/>
            <person name="Dalin E."/>
            <person name="Tice H."/>
            <person name="Bruce D."/>
            <person name="Goodwin L."/>
            <person name="Pitluck S."/>
            <person name="Kyrpides N."/>
            <person name="Mavromatis K."/>
            <person name="Ivanova N."/>
            <person name="Mikhailova N."/>
            <person name="LaButti K.M."/>
            <person name="Clum A."/>
            <person name="Sun H.I."/>
            <person name="Brettin T."/>
            <person name="Detter J.C."/>
            <person name="Han C."/>
            <person name="Larimer F."/>
            <person name="Land M."/>
            <person name="Hauser L."/>
            <person name="Markowitz V."/>
            <person name="Cheng J.F."/>
            <person name="Hugenholtz P."/>
            <person name="Woyke T."/>
            <person name="Wu D."/>
            <person name="Steenblock K."/>
            <person name="Schneider S."/>
            <person name="Pukall R."/>
            <person name="Goeker M."/>
            <person name="Klenk H.P."/>
            <person name="Eisen J.A."/>
        </authorList>
    </citation>
    <scope>NUCLEOTIDE SEQUENCE [LARGE SCALE GENOMIC DNA]</scope>
    <source>
        <strain evidence="4">ATCC 49802 / DSM 20745 / S 6022</strain>
    </source>
</reference>
<accession>D1C8D8</accession>
<comment type="similarity">
    <text evidence="1">Belongs to the universal stress protein A family.</text>
</comment>
<sequence length="313" mass="32977">MTMDRIIVPLDGSPLAEQALETARYLAQTLQGSLVLAHVVESPPVPGVAEADREDAERYLAAVAQAIAADGAVPVATRVLLGPVAETLLALAREEPRTMIVMSSHGRSGVGRLLFGSVSDRVIRAATVPVLIVRAPLISGDRMRHVLVPLDGSPLSEAALPLGLAIARATGATLGLVRVAEVYSMAPFAGLGVSITPVDGDLFWELTEQVRDEARAYLDAVVEEHRAPDVRIVWEVRVGRPAEEIIRAAQTTGADLIVMSTHGRGGLQRWAFGSVTDEVLRSRAAPVLVVPPGVRGEGVSEWARAGTAPVGTA</sequence>
<dbReference type="CDD" id="cd00293">
    <property type="entry name" value="USP-like"/>
    <property type="match status" value="2"/>
</dbReference>
<evidence type="ECO:0000259" key="2">
    <source>
        <dbReference type="Pfam" id="PF00582"/>
    </source>
</evidence>
<evidence type="ECO:0000313" key="4">
    <source>
        <dbReference type="Proteomes" id="UP000002027"/>
    </source>
</evidence>
<gene>
    <name evidence="3" type="ordered locus">Sthe_2667</name>
</gene>
<evidence type="ECO:0000256" key="1">
    <source>
        <dbReference type="ARBA" id="ARBA00008791"/>
    </source>
</evidence>
<evidence type="ECO:0000313" key="3">
    <source>
        <dbReference type="EMBL" id="ACZ40081.1"/>
    </source>
</evidence>
<dbReference type="eggNOG" id="COG0589">
    <property type="taxonomic scope" value="Bacteria"/>
</dbReference>
<dbReference type="InterPro" id="IPR006015">
    <property type="entry name" value="Universal_stress_UspA"/>
</dbReference>
<dbReference type="Pfam" id="PF00582">
    <property type="entry name" value="Usp"/>
    <property type="match status" value="2"/>
</dbReference>
<proteinExistence type="inferred from homology"/>
<dbReference type="InterPro" id="IPR006016">
    <property type="entry name" value="UspA"/>
</dbReference>
<dbReference type="HOGENOM" id="CLU_049301_2_1_0"/>
<dbReference type="SUPFAM" id="SSF52402">
    <property type="entry name" value="Adenine nucleotide alpha hydrolases-like"/>
    <property type="match status" value="2"/>
</dbReference>
<dbReference type="KEGG" id="sti:Sthe_2667"/>
<dbReference type="AlphaFoldDB" id="D1C8D8"/>
<name>D1C8D8_SPHTD</name>
<dbReference type="PANTHER" id="PTHR46268">
    <property type="entry name" value="STRESS RESPONSE PROTEIN NHAX"/>
    <property type="match status" value="1"/>
</dbReference>
<dbReference type="STRING" id="479434.Sthe_2667"/>
<dbReference type="PANTHER" id="PTHR46268:SF6">
    <property type="entry name" value="UNIVERSAL STRESS PROTEIN UP12"/>
    <property type="match status" value="1"/>
</dbReference>
<dbReference type="Proteomes" id="UP000002027">
    <property type="component" value="Chromosome 2"/>
</dbReference>
<dbReference type="InterPro" id="IPR014729">
    <property type="entry name" value="Rossmann-like_a/b/a_fold"/>
</dbReference>
<keyword evidence="4" id="KW-1185">Reference proteome</keyword>
<dbReference type="EMBL" id="CP001824">
    <property type="protein sequence ID" value="ACZ40081.1"/>
    <property type="molecule type" value="Genomic_DNA"/>
</dbReference>
<feature type="domain" description="UspA" evidence="2">
    <location>
        <begin position="143"/>
        <end position="291"/>
    </location>
</feature>
<dbReference type="PRINTS" id="PR01438">
    <property type="entry name" value="UNVRSLSTRESS"/>
</dbReference>
<dbReference type="InParanoid" id="D1C8D8"/>
<protein>
    <submittedName>
        <fullName evidence="3">UspA domain protein</fullName>
    </submittedName>
</protein>
<dbReference type="Gene3D" id="3.40.50.620">
    <property type="entry name" value="HUPs"/>
    <property type="match status" value="2"/>
</dbReference>